<dbReference type="Pfam" id="PF00005">
    <property type="entry name" value="ABC_tran"/>
    <property type="match status" value="1"/>
</dbReference>
<dbReference type="Proteomes" id="UP000625316">
    <property type="component" value="Unassembled WGS sequence"/>
</dbReference>
<reference evidence="6" key="1">
    <citation type="submission" date="2020-10" db="EMBL/GenBank/DDBJ databases">
        <authorList>
            <person name="Castelo-Branco R."/>
            <person name="Eusebio N."/>
            <person name="Adriana R."/>
            <person name="Vieira A."/>
            <person name="Brugerolle De Fraissinette N."/>
            <person name="Rezende De Castro R."/>
            <person name="Schneider M.P."/>
            <person name="Vasconcelos V."/>
            <person name="Leao P.N."/>
        </authorList>
    </citation>
    <scope>NUCLEOTIDE SEQUENCE</scope>
    <source>
        <strain evidence="6">LEGE 11480</strain>
    </source>
</reference>
<sequence>MLDVQQLAVRYRDIRSLEDVSFHIHPGEVVGILGPNGAGKSTMMKAMLGLIPKSAGAVHYCTCPLHQQLEKVAYVPQRSQIDWDYPITVWHVVMMSRARSLGWFRRPNRQAKALVRAALERVDMLHLKDRRIGELSGGQQQRVFLARALAQEAEIFFFDEPFTGVDKKTESVMVKVFEELRSQGKMLLVSSHDWGNAMGVLDRLLLINQRIIADDTPQKVMTPENLLQAYGGVFYEQQGYAQHHGHHHPSETDWAC</sequence>
<organism evidence="6 7">
    <name type="scientific">Romeriopsis navalis LEGE 11480</name>
    <dbReference type="NCBI Taxonomy" id="2777977"/>
    <lineage>
        <taxon>Bacteria</taxon>
        <taxon>Bacillati</taxon>
        <taxon>Cyanobacteriota</taxon>
        <taxon>Cyanophyceae</taxon>
        <taxon>Leptolyngbyales</taxon>
        <taxon>Leptolyngbyaceae</taxon>
        <taxon>Romeriopsis</taxon>
        <taxon>Romeriopsis navalis</taxon>
    </lineage>
</organism>
<dbReference type="EMBL" id="JADEXQ010000030">
    <property type="protein sequence ID" value="MBE9030192.1"/>
    <property type="molecule type" value="Genomic_DNA"/>
</dbReference>
<evidence type="ECO:0000256" key="3">
    <source>
        <dbReference type="ARBA" id="ARBA00022741"/>
    </source>
</evidence>
<dbReference type="InterPro" id="IPR003593">
    <property type="entry name" value="AAA+_ATPase"/>
</dbReference>
<dbReference type="PANTHER" id="PTHR42734">
    <property type="entry name" value="METAL TRANSPORT SYSTEM ATP-BINDING PROTEIN TM_0124-RELATED"/>
    <property type="match status" value="1"/>
</dbReference>
<dbReference type="AlphaFoldDB" id="A0A928VM71"/>
<dbReference type="PANTHER" id="PTHR42734:SF5">
    <property type="entry name" value="IRON TRANSPORT SYSTEM ATP-BINDING PROTEIN HI_0361-RELATED"/>
    <property type="match status" value="1"/>
</dbReference>
<dbReference type="InterPro" id="IPR050153">
    <property type="entry name" value="Metal_Ion_Import_ABC"/>
</dbReference>
<dbReference type="GO" id="GO:0016887">
    <property type="term" value="F:ATP hydrolysis activity"/>
    <property type="evidence" value="ECO:0007669"/>
    <property type="project" value="InterPro"/>
</dbReference>
<dbReference type="InterPro" id="IPR003439">
    <property type="entry name" value="ABC_transporter-like_ATP-bd"/>
</dbReference>
<dbReference type="SUPFAM" id="SSF52540">
    <property type="entry name" value="P-loop containing nucleoside triphosphate hydrolases"/>
    <property type="match status" value="1"/>
</dbReference>
<evidence type="ECO:0000256" key="1">
    <source>
        <dbReference type="ARBA" id="ARBA00005417"/>
    </source>
</evidence>
<evidence type="ECO:0000256" key="2">
    <source>
        <dbReference type="ARBA" id="ARBA00022448"/>
    </source>
</evidence>
<feature type="domain" description="ABC transporter" evidence="5">
    <location>
        <begin position="2"/>
        <end position="234"/>
    </location>
</feature>
<dbReference type="InterPro" id="IPR027417">
    <property type="entry name" value="P-loop_NTPase"/>
</dbReference>
<evidence type="ECO:0000256" key="4">
    <source>
        <dbReference type="ARBA" id="ARBA00022840"/>
    </source>
</evidence>
<protein>
    <submittedName>
        <fullName evidence="6">Metal ABC transporter ATP-binding protein</fullName>
    </submittedName>
</protein>
<comment type="similarity">
    <text evidence="1">Belongs to the ABC transporter superfamily.</text>
</comment>
<keyword evidence="3" id="KW-0547">Nucleotide-binding</keyword>
<dbReference type="PROSITE" id="PS00211">
    <property type="entry name" value="ABC_TRANSPORTER_1"/>
    <property type="match status" value="1"/>
</dbReference>
<evidence type="ECO:0000313" key="6">
    <source>
        <dbReference type="EMBL" id="MBE9030192.1"/>
    </source>
</evidence>
<dbReference type="InterPro" id="IPR017871">
    <property type="entry name" value="ABC_transporter-like_CS"/>
</dbReference>
<dbReference type="SMART" id="SM00382">
    <property type="entry name" value="AAA"/>
    <property type="match status" value="1"/>
</dbReference>
<gene>
    <name evidence="6" type="ORF">IQ266_10670</name>
</gene>
<evidence type="ECO:0000259" key="5">
    <source>
        <dbReference type="PROSITE" id="PS50893"/>
    </source>
</evidence>
<dbReference type="CDD" id="cd03235">
    <property type="entry name" value="ABC_Metallic_Cations"/>
    <property type="match status" value="1"/>
</dbReference>
<keyword evidence="2" id="KW-0813">Transport</keyword>
<evidence type="ECO:0000313" key="7">
    <source>
        <dbReference type="Proteomes" id="UP000625316"/>
    </source>
</evidence>
<dbReference type="Gene3D" id="3.40.50.300">
    <property type="entry name" value="P-loop containing nucleotide triphosphate hydrolases"/>
    <property type="match status" value="1"/>
</dbReference>
<proteinExistence type="inferred from homology"/>
<dbReference type="RefSeq" id="WP_264325019.1">
    <property type="nucleotide sequence ID" value="NZ_JADEXQ010000030.1"/>
</dbReference>
<name>A0A928VM71_9CYAN</name>
<accession>A0A928VM71</accession>
<dbReference type="GO" id="GO:0005524">
    <property type="term" value="F:ATP binding"/>
    <property type="evidence" value="ECO:0007669"/>
    <property type="project" value="UniProtKB-KW"/>
</dbReference>
<comment type="caution">
    <text evidence="6">The sequence shown here is derived from an EMBL/GenBank/DDBJ whole genome shotgun (WGS) entry which is preliminary data.</text>
</comment>
<keyword evidence="4 6" id="KW-0067">ATP-binding</keyword>
<dbReference type="PROSITE" id="PS50893">
    <property type="entry name" value="ABC_TRANSPORTER_2"/>
    <property type="match status" value="1"/>
</dbReference>
<keyword evidence="7" id="KW-1185">Reference proteome</keyword>